<evidence type="ECO:0000256" key="2">
    <source>
        <dbReference type="PROSITE-ProRule" id="PRU00285"/>
    </source>
</evidence>
<organism evidence="6 7">
    <name type="scientific">Anaeromyces robustus</name>
    <dbReference type="NCBI Taxonomy" id="1754192"/>
    <lineage>
        <taxon>Eukaryota</taxon>
        <taxon>Fungi</taxon>
        <taxon>Fungi incertae sedis</taxon>
        <taxon>Chytridiomycota</taxon>
        <taxon>Chytridiomycota incertae sedis</taxon>
        <taxon>Neocallimastigomycetes</taxon>
        <taxon>Neocallimastigales</taxon>
        <taxon>Neocallimastigaceae</taxon>
        <taxon>Anaeromyces</taxon>
    </lineage>
</organism>
<dbReference type="PANTHER" id="PTHR11527">
    <property type="entry name" value="HEAT-SHOCK PROTEIN 20 FAMILY MEMBER"/>
    <property type="match status" value="1"/>
</dbReference>
<evidence type="ECO:0000259" key="5">
    <source>
        <dbReference type="PROSITE" id="PS01031"/>
    </source>
</evidence>
<protein>
    <submittedName>
        <fullName evidence="6">HSP20-like chaperone</fullName>
    </submittedName>
</protein>
<dbReference type="Gene3D" id="2.60.40.790">
    <property type="match status" value="1"/>
</dbReference>
<dbReference type="Pfam" id="PF00011">
    <property type="entry name" value="HSP20"/>
    <property type="match status" value="1"/>
</dbReference>
<keyword evidence="1" id="KW-0346">Stress response</keyword>
<dbReference type="EMBL" id="MCFG01000012">
    <property type="protein sequence ID" value="ORX87101.1"/>
    <property type="molecule type" value="Genomic_DNA"/>
</dbReference>
<dbReference type="InterPro" id="IPR002068">
    <property type="entry name" value="A-crystallin/Hsp20_dom"/>
</dbReference>
<evidence type="ECO:0000313" key="6">
    <source>
        <dbReference type="EMBL" id="ORX87101.1"/>
    </source>
</evidence>
<sequence>MNRNSLTFRNTPSIFRDSFFNDFDNEFFNHSLIPFSYPYYNPHYHHYPFSHSPRSLERQFNRIFPNNKNLFKPIDFQLKTNLSEDENNYYIQADLTGMEKDQIKIELSDDDRILTISGEKRTMRDNISDTDNNYDNNNNNKKKNKNDKEEEKKERNYNKNYSMMNYSYENFERSFGLPDNADTDNVQAKMDNGILKITLNKINSSKQNQNRTIQIQ</sequence>
<keyword evidence="7" id="KW-1185">Reference proteome</keyword>
<dbReference type="InterPro" id="IPR008978">
    <property type="entry name" value="HSP20-like_chaperone"/>
</dbReference>
<evidence type="ECO:0000313" key="7">
    <source>
        <dbReference type="Proteomes" id="UP000193944"/>
    </source>
</evidence>
<dbReference type="OrthoDB" id="1431247at2759"/>
<dbReference type="InterPro" id="IPR031107">
    <property type="entry name" value="Small_HSP"/>
</dbReference>
<feature type="domain" description="SHSP" evidence="5">
    <location>
        <begin position="65"/>
        <end position="216"/>
    </location>
</feature>
<dbReference type="STRING" id="1754192.A0A1Y1XMY5"/>
<dbReference type="CDD" id="cd06464">
    <property type="entry name" value="ACD_sHsps-like"/>
    <property type="match status" value="1"/>
</dbReference>
<dbReference type="AlphaFoldDB" id="A0A1Y1XMY5"/>
<feature type="region of interest" description="Disordered" evidence="4">
    <location>
        <begin position="124"/>
        <end position="161"/>
    </location>
</feature>
<evidence type="ECO:0000256" key="3">
    <source>
        <dbReference type="RuleBase" id="RU003616"/>
    </source>
</evidence>
<comment type="caution">
    <text evidence="6">The sequence shown here is derived from an EMBL/GenBank/DDBJ whole genome shotgun (WGS) entry which is preliminary data.</text>
</comment>
<dbReference type="PROSITE" id="PS01031">
    <property type="entry name" value="SHSP"/>
    <property type="match status" value="1"/>
</dbReference>
<dbReference type="Proteomes" id="UP000193944">
    <property type="component" value="Unassembled WGS sequence"/>
</dbReference>
<comment type="similarity">
    <text evidence="2 3">Belongs to the small heat shock protein (HSP20) family.</text>
</comment>
<proteinExistence type="inferred from homology"/>
<name>A0A1Y1XMY5_9FUNG</name>
<evidence type="ECO:0000256" key="4">
    <source>
        <dbReference type="SAM" id="MobiDB-lite"/>
    </source>
</evidence>
<feature type="compositionally biased region" description="Basic and acidic residues" evidence="4">
    <location>
        <begin position="146"/>
        <end position="157"/>
    </location>
</feature>
<reference evidence="6 7" key="2">
    <citation type="submission" date="2016-08" db="EMBL/GenBank/DDBJ databases">
        <title>Pervasive Adenine N6-methylation of Active Genes in Fungi.</title>
        <authorList>
            <consortium name="DOE Joint Genome Institute"/>
            <person name="Mondo S.J."/>
            <person name="Dannebaum R.O."/>
            <person name="Kuo R.C."/>
            <person name="Labutti K."/>
            <person name="Haridas S."/>
            <person name="Kuo A."/>
            <person name="Salamov A."/>
            <person name="Ahrendt S.R."/>
            <person name="Lipzen A."/>
            <person name="Sullivan W."/>
            <person name="Andreopoulos W.B."/>
            <person name="Clum A."/>
            <person name="Lindquist E."/>
            <person name="Daum C."/>
            <person name="Ramamoorthy G.K."/>
            <person name="Gryganskyi A."/>
            <person name="Culley D."/>
            <person name="Magnuson J.K."/>
            <person name="James T.Y."/>
            <person name="O'Malley M.A."/>
            <person name="Stajich J.E."/>
            <person name="Spatafora J.W."/>
            <person name="Visel A."/>
            <person name="Grigoriev I.V."/>
        </authorList>
    </citation>
    <scope>NUCLEOTIDE SEQUENCE [LARGE SCALE GENOMIC DNA]</scope>
    <source>
        <strain evidence="6 7">S4</strain>
    </source>
</reference>
<dbReference type="SUPFAM" id="SSF49764">
    <property type="entry name" value="HSP20-like chaperones"/>
    <property type="match status" value="1"/>
</dbReference>
<accession>A0A1Y1XMY5</accession>
<reference evidence="6 7" key="1">
    <citation type="submission" date="2016-08" db="EMBL/GenBank/DDBJ databases">
        <title>A Parts List for Fungal Cellulosomes Revealed by Comparative Genomics.</title>
        <authorList>
            <consortium name="DOE Joint Genome Institute"/>
            <person name="Haitjema C.H."/>
            <person name="Gilmore S.P."/>
            <person name="Henske J.K."/>
            <person name="Solomon K.V."/>
            <person name="De Groot R."/>
            <person name="Kuo A."/>
            <person name="Mondo S.J."/>
            <person name="Salamov A.A."/>
            <person name="Labutti K."/>
            <person name="Zhao Z."/>
            <person name="Chiniquy J."/>
            <person name="Barry K."/>
            <person name="Brewer H.M."/>
            <person name="Purvine S.O."/>
            <person name="Wright A.T."/>
            <person name="Boxma B."/>
            <person name="Van Alen T."/>
            <person name="Hackstein J.H."/>
            <person name="Baker S.E."/>
            <person name="Grigoriev I.V."/>
            <person name="O'Malley M.A."/>
        </authorList>
    </citation>
    <scope>NUCLEOTIDE SEQUENCE [LARGE SCALE GENOMIC DNA]</scope>
    <source>
        <strain evidence="6 7">S4</strain>
    </source>
</reference>
<evidence type="ECO:0000256" key="1">
    <source>
        <dbReference type="ARBA" id="ARBA00023016"/>
    </source>
</evidence>
<gene>
    <name evidence="6" type="ORF">BCR32DRAFT_240392</name>
</gene>